<dbReference type="SUPFAM" id="SSF52058">
    <property type="entry name" value="L domain-like"/>
    <property type="match status" value="1"/>
</dbReference>
<dbReference type="InterPro" id="IPR036047">
    <property type="entry name" value="F-box-like_dom_sf"/>
</dbReference>
<gene>
    <name evidence="1" type="ORF">CC1G_08175</name>
</gene>
<dbReference type="OMA" id="FALECTE"/>
<organism evidence="1 2">
    <name type="scientific">Coprinopsis cinerea (strain Okayama-7 / 130 / ATCC MYA-4618 / FGSC 9003)</name>
    <name type="common">Inky cap fungus</name>
    <name type="synonym">Hormographiella aspergillata</name>
    <dbReference type="NCBI Taxonomy" id="240176"/>
    <lineage>
        <taxon>Eukaryota</taxon>
        <taxon>Fungi</taxon>
        <taxon>Dikarya</taxon>
        <taxon>Basidiomycota</taxon>
        <taxon>Agaricomycotina</taxon>
        <taxon>Agaricomycetes</taxon>
        <taxon>Agaricomycetidae</taxon>
        <taxon>Agaricales</taxon>
        <taxon>Agaricineae</taxon>
        <taxon>Psathyrellaceae</taxon>
        <taxon>Coprinopsis</taxon>
    </lineage>
</organism>
<dbReference type="VEuPathDB" id="FungiDB:CC1G_08175"/>
<proteinExistence type="predicted"/>
<dbReference type="eggNOG" id="ENOG502SS3C">
    <property type="taxonomic scope" value="Eukaryota"/>
</dbReference>
<dbReference type="KEGG" id="cci:CC1G_08175"/>
<keyword evidence="2" id="KW-1185">Reference proteome</keyword>
<dbReference type="SUPFAM" id="SSF81383">
    <property type="entry name" value="F-box domain"/>
    <property type="match status" value="1"/>
</dbReference>
<comment type="caution">
    <text evidence="1">The sequence shown here is derived from an EMBL/GenBank/DDBJ whole genome shotgun (WGS) entry which is preliminary data.</text>
</comment>
<dbReference type="InParanoid" id="A8NZ72"/>
<dbReference type="RefSeq" id="XP_001837621.2">
    <property type="nucleotide sequence ID" value="XM_001837569.2"/>
</dbReference>
<evidence type="ECO:0000313" key="1">
    <source>
        <dbReference type="EMBL" id="EAU84245.2"/>
    </source>
</evidence>
<dbReference type="AlphaFoldDB" id="A8NZ72"/>
<dbReference type="OrthoDB" id="3071688at2759"/>
<dbReference type="Proteomes" id="UP000001861">
    <property type="component" value="Unassembled WGS sequence"/>
</dbReference>
<evidence type="ECO:0000313" key="2">
    <source>
        <dbReference type="Proteomes" id="UP000001861"/>
    </source>
</evidence>
<dbReference type="Gene3D" id="1.20.1280.50">
    <property type="match status" value="1"/>
</dbReference>
<dbReference type="GeneID" id="6014181"/>
<name>A8NZ72_COPC7</name>
<sequence>MADAPSELPASMEETLESIDAQIAVLLEQVRQLRSKRNNITRISHIPDELLCKIFMEVKGERTTSYPTLQWIWVTHVCRRWRNAAIGFQDLWSDLDSRVGLPWLKVISARSKDVPISCIVASSGRKIIDFLSPTVQELGRITRLILQTNLIAANGLLRGAKGPASLLESLTLDHIGMNHATLPPAFLDIDAPQLKRIALIRCSPSRQWDTNIMKNATHIYLTETRFHPVFDFLEGLAGLRNLVELKLTKLTLDADTAAGETKVVTFPFLKKLHLHDHIVYCAYILKHCRLTRSTELQLDFNTSEDNALELLRSVLSELWMDELPLPNSATSPAPQALRLHLDRYYDETKFIFSGWNEISRQTLQPSEAPSFTIIFSLHVMPTDHISEIIHRIVRLLGWEDVCSLVLPDQLTADPFKDWSTVSVWFPKLQSIDLGHMTRTSFMEWLLSDPLLELIEEPTHDEPETSQATMHVVHVMQRSWPVAPQRRTSWSLGRRTMYQRQMQRQLLRTLMHRRPKGTVLLPPSVSRHSSKSSAAMATFSMTHIAEPCS</sequence>
<dbReference type="EMBL" id="AACS02000005">
    <property type="protein sequence ID" value="EAU84245.2"/>
    <property type="molecule type" value="Genomic_DNA"/>
</dbReference>
<protein>
    <submittedName>
        <fullName evidence="1">Uncharacterized protein</fullName>
    </submittedName>
</protein>
<dbReference type="HOGENOM" id="CLU_024199_2_0_1"/>
<reference evidence="1 2" key="1">
    <citation type="journal article" date="2010" name="Proc. Natl. Acad. Sci. U.S.A.">
        <title>Insights into evolution of multicellular fungi from the assembled chromosomes of the mushroom Coprinopsis cinerea (Coprinus cinereus).</title>
        <authorList>
            <person name="Stajich J.E."/>
            <person name="Wilke S.K."/>
            <person name="Ahren D."/>
            <person name="Au C.H."/>
            <person name="Birren B.W."/>
            <person name="Borodovsky M."/>
            <person name="Burns C."/>
            <person name="Canback B."/>
            <person name="Casselton L.A."/>
            <person name="Cheng C.K."/>
            <person name="Deng J."/>
            <person name="Dietrich F.S."/>
            <person name="Fargo D.C."/>
            <person name="Farman M.L."/>
            <person name="Gathman A.C."/>
            <person name="Goldberg J."/>
            <person name="Guigo R."/>
            <person name="Hoegger P.J."/>
            <person name="Hooker J.B."/>
            <person name="Huggins A."/>
            <person name="James T.Y."/>
            <person name="Kamada T."/>
            <person name="Kilaru S."/>
            <person name="Kodira C."/>
            <person name="Kues U."/>
            <person name="Kupfer D."/>
            <person name="Kwan H.S."/>
            <person name="Lomsadze A."/>
            <person name="Li W."/>
            <person name="Lilly W.W."/>
            <person name="Ma L.J."/>
            <person name="Mackey A.J."/>
            <person name="Manning G."/>
            <person name="Martin F."/>
            <person name="Muraguchi H."/>
            <person name="Natvig D.O."/>
            <person name="Palmerini H."/>
            <person name="Ramesh M.A."/>
            <person name="Rehmeyer C.J."/>
            <person name="Roe B.A."/>
            <person name="Shenoy N."/>
            <person name="Stanke M."/>
            <person name="Ter-Hovhannisyan V."/>
            <person name="Tunlid A."/>
            <person name="Velagapudi R."/>
            <person name="Vision T.J."/>
            <person name="Zeng Q."/>
            <person name="Zolan M.E."/>
            <person name="Pukkila P.J."/>
        </authorList>
    </citation>
    <scope>NUCLEOTIDE SEQUENCE [LARGE SCALE GENOMIC DNA]</scope>
    <source>
        <strain evidence="2">Okayama-7 / 130 / ATCC MYA-4618 / FGSC 9003</strain>
    </source>
</reference>
<accession>A8NZ72</accession>